<evidence type="ECO:0000256" key="2">
    <source>
        <dbReference type="ARBA" id="ARBA00022553"/>
    </source>
</evidence>
<dbReference type="PROSITE" id="PS50110">
    <property type="entry name" value="RESPONSE_REGULATORY"/>
    <property type="match status" value="1"/>
</dbReference>
<dbReference type="GO" id="GO:0000976">
    <property type="term" value="F:transcription cis-regulatory region binding"/>
    <property type="evidence" value="ECO:0007669"/>
    <property type="project" value="TreeGrafter"/>
</dbReference>
<evidence type="ECO:0000256" key="6">
    <source>
        <dbReference type="ARBA" id="ARBA00023163"/>
    </source>
</evidence>
<evidence type="ECO:0000256" key="1">
    <source>
        <dbReference type="ARBA" id="ARBA00004496"/>
    </source>
</evidence>
<feature type="domain" description="OmpR/PhoB-type" evidence="10">
    <location>
        <begin position="122"/>
        <end position="222"/>
    </location>
</feature>
<evidence type="ECO:0000256" key="5">
    <source>
        <dbReference type="ARBA" id="ARBA00023125"/>
    </source>
</evidence>
<organism evidence="11 12">
    <name type="scientific">Gottfriedia endophytica</name>
    <dbReference type="NCBI Taxonomy" id="2820819"/>
    <lineage>
        <taxon>Bacteria</taxon>
        <taxon>Bacillati</taxon>
        <taxon>Bacillota</taxon>
        <taxon>Bacilli</taxon>
        <taxon>Bacillales</taxon>
        <taxon>Bacillaceae</taxon>
        <taxon>Gottfriedia</taxon>
    </lineage>
</organism>
<dbReference type="InterPro" id="IPR011006">
    <property type="entry name" value="CheY-like_superfamily"/>
</dbReference>
<sequence>MIKLLLVDDEQRMLDLLSLYLQPYGYHCEKVQSGLEAIEALSHSTFDLVLLDVMMPVMDGWETCRRIREFSDIPIMMVTARDQRHDMVKGLHLGSDDYITKPFHEDLLVARVKAILRRATKNTSKQFKDLELDRERHKVVVNKKILTLTPIEFKLLEIFIGNIDYVFSREHLIEKVWGYSSGTEDRTVDSHIRNLRDKLRKSDFPVDDYLKTVYGVGYKWQTNDNG</sequence>
<dbReference type="InterPro" id="IPR039420">
    <property type="entry name" value="WalR-like"/>
</dbReference>
<dbReference type="CDD" id="cd00383">
    <property type="entry name" value="trans_reg_C"/>
    <property type="match status" value="1"/>
</dbReference>
<dbReference type="Proteomes" id="UP000682134">
    <property type="component" value="Unassembled WGS sequence"/>
</dbReference>
<keyword evidence="3" id="KW-0902">Two-component regulatory system</keyword>
<evidence type="ECO:0000256" key="7">
    <source>
        <dbReference type="PROSITE-ProRule" id="PRU00169"/>
    </source>
</evidence>
<comment type="caution">
    <text evidence="11">The sequence shown here is derived from an EMBL/GenBank/DDBJ whole genome shotgun (WGS) entry which is preliminary data.</text>
</comment>
<evidence type="ECO:0000259" key="10">
    <source>
        <dbReference type="PROSITE" id="PS51755"/>
    </source>
</evidence>
<dbReference type="Gene3D" id="1.10.10.10">
    <property type="entry name" value="Winged helix-like DNA-binding domain superfamily/Winged helix DNA-binding domain"/>
    <property type="match status" value="1"/>
</dbReference>
<evidence type="ECO:0000259" key="9">
    <source>
        <dbReference type="PROSITE" id="PS50110"/>
    </source>
</evidence>
<protein>
    <submittedName>
        <fullName evidence="11">Response regulator transcription factor</fullName>
    </submittedName>
</protein>
<keyword evidence="5 8" id="KW-0238">DNA-binding</keyword>
<feature type="DNA-binding region" description="OmpR/PhoB-type" evidence="8">
    <location>
        <begin position="122"/>
        <end position="222"/>
    </location>
</feature>
<dbReference type="GO" id="GO:0006355">
    <property type="term" value="P:regulation of DNA-templated transcription"/>
    <property type="evidence" value="ECO:0007669"/>
    <property type="project" value="InterPro"/>
</dbReference>
<dbReference type="AlphaFoldDB" id="A0A940NSQ6"/>
<evidence type="ECO:0000256" key="8">
    <source>
        <dbReference type="PROSITE-ProRule" id="PRU01091"/>
    </source>
</evidence>
<dbReference type="Pfam" id="PF00072">
    <property type="entry name" value="Response_reg"/>
    <property type="match status" value="1"/>
</dbReference>
<keyword evidence="2 7" id="KW-0597">Phosphoprotein</keyword>
<dbReference type="RefSeq" id="WP_209407187.1">
    <property type="nucleotide sequence ID" value="NZ_JAGIYQ010000015.1"/>
</dbReference>
<evidence type="ECO:0000256" key="3">
    <source>
        <dbReference type="ARBA" id="ARBA00023012"/>
    </source>
</evidence>
<dbReference type="Pfam" id="PF00486">
    <property type="entry name" value="Trans_reg_C"/>
    <property type="match status" value="1"/>
</dbReference>
<accession>A0A940NSQ6</accession>
<feature type="modified residue" description="4-aspartylphosphate" evidence="7">
    <location>
        <position position="52"/>
    </location>
</feature>
<proteinExistence type="predicted"/>
<dbReference type="CDD" id="cd17574">
    <property type="entry name" value="REC_OmpR"/>
    <property type="match status" value="1"/>
</dbReference>
<evidence type="ECO:0000313" key="11">
    <source>
        <dbReference type="EMBL" id="MBP0726848.1"/>
    </source>
</evidence>
<evidence type="ECO:0000313" key="12">
    <source>
        <dbReference type="Proteomes" id="UP000682134"/>
    </source>
</evidence>
<dbReference type="Gene3D" id="3.40.50.2300">
    <property type="match status" value="1"/>
</dbReference>
<dbReference type="SUPFAM" id="SSF52172">
    <property type="entry name" value="CheY-like"/>
    <property type="match status" value="1"/>
</dbReference>
<dbReference type="Gene3D" id="6.10.250.690">
    <property type="match status" value="1"/>
</dbReference>
<feature type="domain" description="Response regulatory" evidence="9">
    <location>
        <begin position="3"/>
        <end position="116"/>
    </location>
</feature>
<dbReference type="InterPro" id="IPR036388">
    <property type="entry name" value="WH-like_DNA-bd_sf"/>
</dbReference>
<reference evidence="11" key="1">
    <citation type="submission" date="2021-04" db="EMBL/GenBank/DDBJ databases">
        <title>Genome seq and assembly of Bacillus sp.</title>
        <authorList>
            <person name="Chhetri G."/>
        </authorList>
    </citation>
    <scope>NUCLEOTIDE SEQUENCE</scope>
    <source>
        <strain evidence="11">RG28</strain>
    </source>
</reference>
<dbReference type="PANTHER" id="PTHR48111">
    <property type="entry name" value="REGULATOR OF RPOS"/>
    <property type="match status" value="1"/>
</dbReference>
<keyword evidence="6" id="KW-0804">Transcription</keyword>
<dbReference type="SMART" id="SM00862">
    <property type="entry name" value="Trans_reg_C"/>
    <property type="match status" value="1"/>
</dbReference>
<keyword evidence="12" id="KW-1185">Reference proteome</keyword>
<dbReference type="EMBL" id="JAGIYQ010000015">
    <property type="protein sequence ID" value="MBP0726848.1"/>
    <property type="molecule type" value="Genomic_DNA"/>
</dbReference>
<dbReference type="GO" id="GO:0005829">
    <property type="term" value="C:cytosol"/>
    <property type="evidence" value="ECO:0007669"/>
    <property type="project" value="TreeGrafter"/>
</dbReference>
<dbReference type="InterPro" id="IPR001789">
    <property type="entry name" value="Sig_transdc_resp-reg_receiver"/>
</dbReference>
<dbReference type="PANTHER" id="PTHR48111:SF73">
    <property type="entry name" value="ALKALINE PHOSPHATASE SYNTHESIS TRANSCRIPTIONAL REGULATORY PROTEIN PHOP"/>
    <property type="match status" value="1"/>
</dbReference>
<dbReference type="FunFam" id="1.10.10.10:FF:000018">
    <property type="entry name" value="DNA-binding response regulator ResD"/>
    <property type="match status" value="1"/>
</dbReference>
<evidence type="ECO:0000256" key="4">
    <source>
        <dbReference type="ARBA" id="ARBA00023015"/>
    </source>
</evidence>
<name>A0A940NSQ6_9BACI</name>
<dbReference type="InterPro" id="IPR001867">
    <property type="entry name" value="OmpR/PhoB-type_DNA-bd"/>
</dbReference>
<dbReference type="PROSITE" id="PS51755">
    <property type="entry name" value="OMPR_PHOB"/>
    <property type="match status" value="1"/>
</dbReference>
<dbReference type="GO" id="GO:0032993">
    <property type="term" value="C:protein-DNA complex"/>
    <property type="evidence" value="ECO:0007669"/>
    <property type="project" value="TreeGrafter"/>
</dbReference>
<dbReference type="SMART" id="SM00448">
    <property type="entry name" value="REC"/>
    <property type="match status" value="1"/>
</dbReference>
<dbReference type="FunFam" id="3.40.50.2300:FF:000001">
    <property type="entry name" value="DNA-binding response regulator PhoB"/>
    <property type="match status" value="1"/>
</dbReference>
<keyword evidence="4" id="KW-0805">Transcription regulation</keyword>
<comment type="subcellular location">
    <subcellularLocation>
        <location evidence="1">Cytoplasm</location>
    </subcellularLocation>
</comment>
<dbReference type="GO" id="GO:0000156">
    <property type="term" value="F:phosphorelay response regulator activity"/>
    <property type="evidence" value="ECO:0007669"/>
    <property type="project" value="TreeGrafter"/>
</dbReference>
<gene>
    <name evidence="11" type="ORF">J5Y03_16955</name>
</gene>